<keyword evidence="5" id="KW-0378">Hydrolase</keyword>
<sequence length="336" mass="36546">MGHRQPATRRDAAHRAFPAGPAAASLRETTGRPHALARRTAALGLILGLALAACGPAERAQTPPLDPVLSSKEAKQLFGYVGGPSRQSAAVIGGYAKGCLAGGVELPESGPTWQAMRLSRNRNWAHPETIAFLQDLSRKAAQQPGWQGLYIGDLSQPRGGPMLTGHRSHQSGLDADIWMRPADRLDLTRSERESLSSISMRRSNGAFTNGNWTAQHHAILKAAARDPRVARIFVFPGAKVRMCADETGDRAWLRKIRPWWGHHYHFHVRLNCPRGDRACEAQSPPPPGDGCAEAQDWVDRILNPPPPDPDAPPPKPRPELTMADLPRQCAAVLQSP</sequence>
<evidence type="ECO:0000256" key="4">
    <source>
        <dbReference type="ARBA" id="ARBA00022764"/>
    </source>
</evidence>
<evidence type="ECO:0000313" key="9">
    <source>
        <dbReference type="EMBL" id="RBI83159.1"/>
    </source>
</evidence>
<evidence type="ECO:0000256" key="1">
    <source>
        <dbReference type="ARBA" id="ARBA00022670"/>
    </source>
</evidence>
<dbReference type="SUPFAM" id="SSF55166">
    <property type="entry name" value="Hedgehog/DD-peptidase"/>
    <property type="match status" value="1"/>
</dbReference>
<protein>
    <submittedName>
        <fullName evidence="9">Penicillin-insensitive murein endopeptidase</fullName>
    </submittedName>
</protein>
<dbReference type="EMBL" id="QNTQ01000021">
    <property type="protein sequence ID" value="RBI83159.1"/>
    <property type="molecule type" value="Genomic_DNA"/>
</dbReference>
<organism evidence="9 10">
    <name type="scientific">Rhodosalinus halophilus</name>
    <dbReference type="NCBI Taxonomy" id="2259333"/>
    <lineage>
        <taxon>Bacteria</taxon>
        <taxon>Pseudomonadati</taxon>
        <taxon>Pseudomonadota</taxon>
        <taxon>Alphaproteobacteria</taxon>
        <taxon>Rhodobacterales</taxon>
        <taxon>Paracoccaceae</taxon>
        <taxon>Rhodosalinus</taxon>
    </lineage>
</organism>
<feature type="compositionally biased region" description="Low complexity" evidence="8">
    <location>
        <begin position="15"/>
        <end position="24"/>
    </location>
</feature>
<dbReference type="Proteomes" id="UP000253370">
    <property type="component" value="Unassembled WGS sequence"/>
</dbReference>
<keyword evidence="6" id="KW-0862">Zinc</keyword>
<evidence type="ECO:0000256" key="7">
    <source>
        <dbReference type="ARBA" id="ARBA00023049"/>
    </source>
</evidence>
<evidence type="ECO:0000256" key="5">
    <source>
        <dbReference type="ARBA" id="ARBA00022801"/>
    </source>
</evidence>
<dbReference type="Pfam" id="PF03411">
    <property type="entry name" value="Peptidase_M74"/>
    <property type="match status" value="1"/>
</dbReference>
<dbReference type="GO" id="GO:0006508">
    <property type="term" value="P:proteolysis"/>
    <property type="evidence" value="ECO:0007669"/>
    <property type="project" value="UniProtKB-KW"/>
</dbReference>
<feature type="region of interest" description="Disordered" evidence="8">
    <location>
        <begin position="279"/>
        <end position="321"/>
    </location>
</feature>
<feature type="compositionally biased region" description="Pro residues" evidence="8">
    <location>
        <begin position="303"/>
        <end position="315"/>
    </location>
</feature>
<evidence type="ECO:0000256" key="2">
    <source>
        <dbReference type="ARBA" id="ARBA00022723"/>
    </source>
</evidence>
<dbReference type="GO" id="GO:0030288">
    <property type="term" value="C:outer membrane-bounded periplasmic space"/>
    <property type="evidence" value="ECO:0007669"/>
    <property type="project" value="InterPro"/>
</dbReference>
<evidence type="ECO:0000256" key="8">
    <source>
        <dbReference type="SAM" id="MobiDB-lite"/>
    </source>
</evidence>
<evidence type="ECO:0000256" key="6">
    <source>
        <dbReference type="ARBA" id="ARBA00022833"/>
    </source>
</evidence>
<dbReference type="AlphaFoldDB" id="A0A365U5B6"/>
<evidence type="ECO:0000313" key="10">
    <source>
        <dbReference type="Proteomes" id="UP000253370"/>
    </source>
</evidence>
<dbReference type="GO" id="GO:0008237">
    <property type="term" value="F:metallopeptidase activity"/>
    <property type="evidence" value="ECO:0007669"/>
    <property type="project" value="UniProtKB-KW"/>
</dbReference>
<comment type="caution">
    <text evidence="9">The sequence shown here is derived from an EMBL/GenBank/DDBJ whole genome shotgun (WGS) entry which is preliminary data.</text>
</comment>
<dbReference type="InterPro" id="IPR009045">
    <property type="entry name" value="Zn_M74/Hedgehog-like"/>
</dbReference>
<keyword evidence="1" id="KW-0645">Protease</keyword>
<keyword evidence="7" id="KW-0482">Metalloprotease</keyword>
<dbReference type="OrthoDB" id="1467367at2"/>
<keyword evidence="10" id="KW-1185">Reference proteome</keyword>
<name>A0A365U5B6_9RHOB</name>
<dbReference type="GO" id="GO:0046872">
    <property type="term" value="F:metal ion binding"/>
    <property type="evidence" value="ECO:0007669"/>
    <property type="project" value="UniProtKB-KW"/>
</dbReference>
<dbReference type="InterPro" id="IPR005073">
    <property type="entry name" value="Peptidase_M74"/>
</dbReference>
<dbReference type="NCBIfam" id="NF006947">
    <property type="entry name" value="PRK09429.1"/>
    <property type="match status" value="1"/>
</dbReference>
<keyword evidence="3" id="KW-0732">Signal</keyword>
<feature type="region of interest" description="Disordered" evidence="8">
    <location>
        <begin position="1"/>
        <end position="32"/>
    </location>
</feature>
<evidence type="ECO:0000256" key="3">
    <source>
        <dbReference type="ARBA" id="ARBA00022729"/>
    </source>
</evidence>
<keyword evidence="4" id="KW-0574">Periplasm</keyword>
<dbReference type="GO" id="GO:0004252">
    <property type="term" value="F:serine-type endopeptidase activity"/>
    <property type="evidence" value="ECO:0007669"/>
    <property type="project" value="InterPro"/>
</dbReference>
<gene>
    <name evidence="9" type="ORF">DRV85_16915</name>
</gene>
<proteinExistence type="predicted"/>
<dbReference type="Gene3D" id="3.30.1380.10">
    <property type="match status" value="1"/>
</dbReference>
<accession>A0A365U5B6</accession>
<reference evidence="9 10" key="1">
    <citation type="submission" date="2018-07" db="EMBL/GenBank/DDBJ databases">
        <title>Rhodosalinus sp. strain E84T genomic sequence and assembly.</title>
        <authorList>
            <person name="Liu Z.-W."/>
            <person name="Lu D.-C."/>
        </authorList>
    </citation>
    <scope>NUCLEOTIDE SEQUENCE [LARGE SCALE GENOMIC DNA]</scope>
    <source>
        <strain evidence="9 10">E84</strain>
    </source>
</reference>
<keyword evidence="2" id="KW-0479">Metal-binding</keyword>